<dbReference type="Proteomes" id="UP000753256">
    <property type="component" value="Unassembled WGS sequence"/>
</dbReference>
<feature type="compositionally biased region" description="Gly residues" evidence="1">
    <location>
        <begin position="71"/>
        <end position="84"/>
    </location>
</feature>
<protein>
    <submittedName>
        <fullName evidence="4">Zinc ribbon domain-containing protein</fullName>
    </submittedName>
</protein>
<keyword evidence="2" id="KW-0472">Membrane</keyword>
<comment type="caution">
    <text evidence="4">The sequence shown here is derived from an EMBL/GenBank/DDBJ whole genome shotgun (WGS) entry which is preliminary data.</text>
</comment>
<name>A0A921IU31_9ACTN</name>
<reference evidence="4" key="1">
    <citation type="journal article" date="2021" name="PeerJ">
        <title>Extensive microbial diversity within the chicken gut microbiome revealed by metagenomics and culture.</title>
        <authorList>
            <person name="Gilroy R."/>
            <person name="Ravi A."/>
            <person name="Getino M."/>
            <person name="Pursley I."/>
            <person name="Horton D.L."/>
            <person name="Alikhan N.F."/>
            <person name="Baker D."/>
            <person name="Gharbi K."/>
            <person name="Hall N."/>
            <person name="Watson M."/>
            <person name="Adriaenssens E.M."/>
            <person name="Foster-Nyarko E."/>
            <person name="Jarju S."/>
            <person name="Secka A."/>
            <person name="Antonio M."/>
            <person name="Oren A."/>
            <person name="Chaudhuri R.R."/>
            <person name="La Ragione R."/>
            <person name="Hildebrand F."/>
            <person name="Pallen M.J."/>
        </authorList>
    </citation>
    <scope>NUCLEOTIDE SEQUENCE</scope>
    <source>
        <strain evidence="4">ChiHjej13B12-9602</strain>
    </source>
</reference>
<feature type="region of interest" description="Disordered" evidence="1">
    <location>
        <begin position="26"/>
        <end position="120"/>
    </location>
</feature>
<evidence type="ECO:0000313" key="5">
    <source>
        <dbReference type="Proteomes" id="UP000753256"/>
    </source>
</evidence>
<feature type="domain" description="Zinc-ribbon" evidence="3">
    <location>
        <begin position="2"/>
        <end position="23"/>
    </location>
</feature>
<accession>A0A921IU31</accession>
<dbReference type="AlphaFoldDB" id="A0A921IU31"/>
<keyword evidence="2" id="KW-1133">Transmembrane helix</keyword>
<feature type="transmembrane region" description="Helical" evidence="2">
    <location>
        <begin position="125"/>
        <end position="147"/>
    </location>
</feature>
<dbReference type="Pfam" id="PF13240">
    <property type="entry name" value="Zn_Ribbon_1"/>
    <property type="match status" value="1"/>
</dbReference>
<keyword evidence="2" id="KW-0812">Transmembrane</keyword>
<organism evidence="4 5">
    <name type="scientific">Enorma phocaeensis</name>
    <dbReference type="NCBI Taxonomy" id="1871019"/>
    <lineage>
        <taxon>Bacteria</taxon>
        <taxon>Bacillati</taxon>
        <taxon>Actinomycetota</taxon>
        <taxon>Coriobacteriia</taxon>
        <taxon>Coriobacteriales</taxon>
        <taxon>Coriobacteriaceae</taxon>
        <taxon>Enorma</taxon>
    </lineage>
</organism>
<dbReference type="EMBL" id="DYUZ01000017">
    <property type="protein sequence ID" value="HJG37138.1"/>
    <property type="molecule type" value="Genomic_DNA"/>
</dbReference>
<sequence>MFCTKCGAVVPEGSAFCTACGNPMAQAGTGSSTPAPSVPPAQQPTPPPSQMTGGFTPASGGTAPYGQAPYGQGGGQPYGQGDNGTYGQTPPNAYQAPRYASEQQSSPQAPQPPQQAPRKRHAGKIAAIALGVVALLAVLGVGGFFAYQTVFGEKPEEIIAAHANELMAAYADPASGEGSALIDEADSILAALGNYPHPGSDAYEAWLDDSSYEVGGVTVSEDGTTATVDVTVTHRPLIDSVEEHEGVRDSAGDEQEREFVLSYRRSGDEWRLDDEAEAKAAVYAAYLPTDEELIISDVYWYLGDPDEIDGQIIAALQESGDQSFEALGITMDEFLDAYLEGFGYEVGDANVDGDVATVRVTVTVKPYDDIVLEFQNQFQLMMQNVDPATITSEEELYEASGQLLLQVVEGIPTQNYTVELVFVQDGDGVWWMDEASHYALMGIFGG</sequence>
<proteinExistence type="predicted"/>
<evidence type="ECO:0000256" key="2">
    <source>
        <dbReference type="SAM" id="Phobius"/>
    </source>
</evidence>
<reference evidence="4" key="2">
    <citation type="submission" date="2021-09" db="EMBL/GenBank/DDBJ databases">
        <authorList>
            <person name="Gilroy R."/>
        </authorList>
    </citation>
    <scope>NUCLEOTIDE SEQUENCE</scope>
    <source>
        <strain evidence="4">ChiHjej13B12-9602</strain>
    </source>
</reference>
<evidence type="ECO:0000313" key="4">
    <source>
        <dbReference type="EMBL" id="HJG37138.1"/>
    </source>
</evidence>
<evidence type="ECO:0000256" key="1">
    <source>
        <dbReference type="SAM" id="MobiDB-lite"/>
    </source>
</evidence>
<evidence type="ECO:0000259" key="3">
    <source>
        <dbReference type="Pfam" id="PF13240"/>
    </source>
</evidence>
<feature type="compositionally biased region" description="Pro residues" evidence="1">
    <location>
        <begin position="36"/>
        <end position="49"/>
    </location>
</feature>
<gene>
    <name evidence="4" type="ORF">K8V70_04660</name>
</gene>
<dbReference type="InterPro" id="IPR026870">
    <property type="entry name" value="Zinc_ribbon_dom"/>
</dbReference>
<dbReference type="RefSeq" id="WP_273189711.1">
    <property type="nucleotide sequence ID" value="NZ_DYUZ01000017.1"/>
</dbReference>